<feature type="region of interest" description="Disordered" evidence="3">
    <location>
        <begin position="82"/>
        <end position="105"/>
    </location>
</feature>
<organism evidence="5 6">
    <name type="scientific">Mycobacterium talmoniae</name>
    <dbReference type="NCBI Taxonomy" id="1858794"/>
    <lineage>
        <taxon>Bacteria</taxon>
        <taxon>Bacillati</taxon>
        <taxon>Actinomycetota</taxon>
        <taxon>Actinomycetes</taxon>
        <taxon>Mycobacteriales</taxon>
        <taxon>Mycobacteriaceae</taxon>
        <taxon>Mycobacterium</taxon>
    </lineage>
</organism>
<dbReference type="Gene3D" id="1.10.357.10">
    <property type="entry name" value="Tetracycline Repressor, domain 2"/>
    <property type="match status" value="1"/>
</dbReference>
<feature type="domain" description="HTH tetR-type" evidence="4">
    <location>
        <begin position="17"/>
        <end position="79"/>
    </location>
</feature>
<dbReference type="EMBL" id="PPEA01000662">
    <property type="protein sequence ID" value="PQM45173.1"/>
    <property type="molecule type" value="Genomic_DNA"/>
</dbReference>
<dbReference type="GO" id="GO:0003677">
    <property type="term" value="F:DNA binding"/>
    <property type="evidence" value="ECO:0007669"/>
    <property type="project" value="UniProtKB-UniRule"/>
</dbReference>
<feature type="DNA-binding region" description="H-T-H motif" evidence="2">
    <location>
        <begin position="42"/>
        <end position="61"/>
    </location>
</feature>
<sequence length="105" mass="11627">MSREARRQLPNRAARRVDTLGALADAAAACVDEDNTSFAELSVERLARRAGISRASFYLYFEDKGELVRGWHQEFDAQVTAATPNGGMYPAQVARPSQERSKNLP</sequence>
<name>A0A2S8BET6_9MYCO</name>
<comment type="caution">
    <text evidence="5">The sequence shown here is derived from an EMBL/GenBank/DDBJ whole genome shotgun (WGS) entry which is preliminary data.</text>
</comment>
<evidence type="ECO:0000313" key="6">
    <source>
        <dbReference type="Proteomes" id="UP000238296"/>
    </source>
</evidence>
<dbReference type="InterPro" id="IPR009057">
    <property type="entry name" value="Homeodomain-like_sf"/>
</dbReference>
<keyword evidence="1 2" id="KW-0238">DNA-binding</keyword>
<proteinExistence type="predicted"/>
<protein>
    <recommendedName>
        <fullName evidence="4">HTH tetR-type domain-containing protein</fullName>
    </recommendedName>
</protein>
<dbReference type="InterPro" id="IPR023772">
    <property type="entry name" value="DNA-bd_HTH_TetR-type_CS"/>
</dbReference>
<dbReference type="PROSITE" id="PS50977">
    <property type="entry name" value="HTH_TETR_2"/>
    <property type="match status" value="1"/>
</dbReference>
<evidence type="ECO:0000259" key="4">
    <source>
        <dbReference type="PROSITE" id="PS50977"/>
    </source>
</evidence>
<dbReference type="AlphaFoldDB" id="A0A2S8BET6"/>
<evidence type="ECO:0000256" key="2">
    <source>
        <dbReference type="PROSITE-ProRule" id="PRU00335"/>
    </source>
</evidence>
<dbReference type="Pfam" id="PF00440">
    <property type="entry name" value="TetR_N"/>
    <property type="match status" value="1"/>
</dbReference>
<dbReference type="InterPro" id="IPR001647">
    <property type="entry name" value="HTH_TetR"/>
</dbReference>
<evidence type="ECO:0000256" key="1">
    <source>
        <dbReference type="ARBA" id="ARBA00023125"/>
    </source>
</evidence>
<dbReference type="Proteomes" id="UP000238296">
    <property type="component" value="Unassembled WGS sequence"/>
</dbReference>
<evidence type="ECO:0000256" key="3">
    <source>
        <dbReference type="SAM" id="MobiDB-lite"/>
    </source>
</evidence>
<evidence type="ECO:0000313" key="5">
    <source>
        <dbReference type="EMBL" id="PQM45173.1"/>
    </source>
</evidence>
<gene>
    <name evidence="5" type="ORF">C1Y40_04660</name>
</gene>
<dbReference type="SUPFAM" id="SSF46689">
    <property type="entry name" value="Homeodomain-like"/>
    <property type="match status" value="1"/>
</dbReference>
<accession>A0A2S8BET6</accession>
<dbReference type="PROSITE" id="PS01081">
    <property type="entry name" value="HTH_TETR_1"/>
    <property type="match status" value="1"/>
</dbReference>
<reference evidence="5 6" key="1">
    <citation type="journal article" date="2017" name="Int. J. Syst. Evol. Microbiol.">
        <title>Mycobacterium talmoniae sp. nov., a slowly growing mycobacterium isolated from human respiratory samples.</title>
        <authorList>
            <person name="Davidson R.M."/>
            <person name="DeGroote M.A."/>
            <person name="Marola J.L."/>
            <person name="Buss S."/>
            <person name="Jones V."/>
            <person name="McNeil M.R."/>
            <person name="Freifeld A.G."/>
            <person name="Elaine Epperson L."/>
            <person name="Hasan N.A."/>
            <person name="Jackson M."/>
            <person name="Iwen P.C."/>
            <person name="Salfinger M."/>
            <person name="Strong M."/>
        </authorList>
    </citation>
    <scope>NUCLEOTIDE SEQUENCE [LARGE SCALE GENOMIC DNA]</scope>
    <source>
        <strain evidence="5 6">ATCC BAA-2683</strain>
    </source>
</reference>